<dbReference type="eggNOG" id="ENOG502QR13">
    <property type="taxonomic scope" value="Eukaryota"/>
</dbReference>
<proteinExistence type="predicted"/>
<keyword evidence="3" id="KW-0325">Glycoprotein</keyword>
<gene>
    <name evidence="5" type="ORF">CORT_0E06230</name>
</gene>
<dbReference type="GO" id="GO:0031505">
    <property type="term" value="P:fungal-type cell wall organization"/>
    <property type="evidence" value="ECO:0007669"/>
    <property type="project" value="TreeGrafter"/>
</dbReference>
<evidence type="ECO:0000256" key="4">
    <source>
        <dbReference type="ARBA" id="ARBA00023316"/>
    </source>
</evidence>
<dbReference type="InterPro" id="IPR013320">
    <property type="entry name" value="ConA-like_dom_sf"/>
</dbReference>
<accession>H8X8A6</accession>
<dbReference type="RefSeq" id="XP_003870335.1">
    <property type="nucleotide sequence ID" value="XM_003870286.1"/>
</dbReference>
<dbReference type="Pfam" id="PF03935">
    <property type="entry name" value="SKN1_KRE6_Sbg1"/>
    <property type="match status" value="1"/>
</dbReference>
<dbReference type="GO" id="GO:0005886">
    <property type="term" value="C:plasma membrane"/>
    <property type="evidence" value="ECO:0007669"/>
    <property type="project" value="TreeGrafter"/>
</dbReference>
<dbReference type="AlphaFoldDB" id="H8X8A6"/>
<keyword evidence="2" id="KW-0472">Membrane</keyword>
<dbReference type="HOGENOM" id="CLU_1740276_0_0_1"/>
<dbReference type="InterPro" id="IPR005629">
    <property type="entry name" value="Skn1/Kre6/Sbg1"/>
</dbReference>
<dbReference type="GO" id="GO:0006078">
    <property type="term" value="P:(1-&gt;6)-beta-D-glucan biosynthetic process"/>
    <property type="evidence" value="ECO:0007669"/>
    <property type="project" value="TreeGrafter"/>
</dbReference>
<dbReference type="SUPFAM" id="SSF49899">
    <property type="entry name" value="Concanavalin A-like lectins/glucanases"/>
    <property type="match status" value="1"/>
</dbReference>
<reference evidence="5 6" key="1">
    <citation type="journal article" date="2012" name="PLoS ONE">
        <title>Sequence and analysis of the genome of the pathogenic yeast Candida orthopsilosis.</title>
        <authorList>
            <person name="Riccombeni A."/>
            <person name="Vidanes G."/>
            <person name="Proux-Wera E."/>
            <person name="Wolfe K.H."/>
            <person name="Butler G."/>
        </authorList>
    </citation>
    <scope>NUCLEOTIDE SEQUENCE [LARGE SCALE GENOMIC DNA]</scope>
    <source>
        <strain evidence="5 6">Co 90-125</strain>
    </source>
</reference>
<dbReference type="GO" id="GO:0015926">
    <property type="term" value="F:glucosidase activity"/>
    <property type="evidence" value="ECO:0007669"/>
    <property type="project" value="TreeGrafter"/>
</dbReference>
<dbReference type="GeneID" id="14540915"/>
<organism evidence="5 6">
    <name type="scientific">Candida orthopsilosis (strain 90-125)</name>
    <name type="common">Yeast</name>
    <dbReference type="NCBI Taxonomy" id="1136231"/>
    <lineage>
        <taxon>Eukaryota</taxon>
        <taxon>Fungi</taxon>
        <taxon>Dikarya</taxon>
        <taxon>Ascomycota</taxon>
        <taxon>Saccharomycotina</taxon>
        <taxon>Pichiomycetes</taxon>
        <taxon>Debaryomycetaceae</taxon>
        <taxon>Candida/Lodderomyces clade</taxon>
        <taxon>Candida</taxon>
    </lineage>
</organism>
<dbReference type="KEGG" id="cot:CORT_0E06230"/>
<evidence type="ECO:0000256" key="3">
    <source>
        <dbReference type="ARBA" id="ARBA00023180"/>
    </source>
</evidence>
<dbReference type="Proteomes" id="UP000005018">
    <property type="component" value="Chromosome 5"/>
</dbReference>
<sequence length="150" mass="17364">MDEFVKFTVEYKSLSQKQSYVKFEINDSLMFTISESALRSNGLIGSRKITKEPMSIIFNMGLSKIWNPKLQVEDLQLPAKFYIDYIRIYQPSDAIDLTCDPDDFPTSVYIQSHANAYTNWELNTWNDAGYEFPRNSLENKCRSPSMFGPS</sequence>
<name>H8X8A6_CANO9</name>
<dbReference type="OrthoDB" id="4095207at2759"/>
<dbReference type="Gene3D" id="2.60.120.200">
    <property type="match status" value="1"/>
</dbReference>
<evidence type="ECO:0000313" key="5">
    <source>
        <dbReference type="EMBL" id="CCG24205.1"/>
    </source>
</evidence>
<keyword evidence="6" id="KW-1185">Reference proteome</keyword>
<dbReference type="PANTHER" id="PTHR31361:SF1">
    <property type="entry name" value="BETA-GLUCAN SYNTHESIS-ASSOCIATED PROTEIN KRE6-RELATED"/>
    <property type="match status" value="1"/>
</dbReference>
<evidence type="ECO:0000256" key="2">
    <source>
        <dbReference type="ARBA" id="ARBA00023136"/>
    </source>
</evidence>
<dbReference type="GO" id="GO:0005789">
    <property type="term" value="C:endoplasmic reticulum membrane"/>
    <property type="evidence" value="ECO:0007669"/>
    <property type="project" value="TreeGrafter"/>
</dbReference>
<keyword evidence="4" id="KW-0961">Cell wall biogenesis/degradation</keyword>
<evidence type="ECO:0000313" key="6">
    <source>
        <dbReference type="Proteomes" id="UP000005018"/>
    </source>
</evidence>
<protein>
    <submittedName>
        <fullName evidence="5">Kre62 subunit of glucan synthase</fullName>
    </submittedName>
</protein>
<evidence type="ECO:0000256" key="1">
    <source>
        <dbReference type="ARBA" id="ARBA00004370"/>
    </source>
</evidence>
<comment type="subcellular location">
    <subcellularLocation>
        <location evidence="1">Membrane</location>
    </subcellularLocation>
</comment>
<dbReference type="EMBL" id="HE681723">
    <property type="protein sequence ID" value="CCG24205.1"/>
    <property type="molecule type" value="Genomic_DNA"/>
</dbReference>
<dbReference type="PANTHER" id="PTHR31361">
    <property type="entry name" value="BETA-GLUCAN SYNTHESIS-ASSOCIATED PROTEIN KRE6-RELATED"/>
    <property type="match status" value="1"/>
</dbReference>